<organism evidence="8 9">
    <name type="scientific">Aeromonas media</name>
    <dbReference type="NCBI Taxonomy" id="651"/>
    <lineage>
        <taxon>Bacteria</taxon>
        <taxon>Pseudomonadati</taxon>
        <taxon>Pseudomonadota</taxon>
        <taxon>Gammaproteobacteria</taxon>
        <taxon>Aeromonadales</taxon>
        <taxon>Aeromonadaceae</taxon>
        <taxon>Aeromonas</taxon>
    </lineage>
</organism>
<dbReference type="Pfam" id="PF00884">
    <property type="entry name" value="Sulfatase"/>
    <property type="match status" value="1"/>
</dbReference>
<dbReference type="SUPFAM" id="SSF53649">
    <property type="entry name" value="Alkaline phosphatase-like"/>
    <property type="match status" value="1"/>
</dbReference>
<dbReference type="InterPro" id="IPR000917">
    <property type="entry name" value="Sulfatase_N"/>
</dbReference>
<dbReference type="Gene3D" id="3.40.720.10">
    <property type="entry name" value="Alkaline Phosphatase, subunit A"/>
    <property type="match status" value="1"/>
</dbReference>
<feature type="transmembrane region" description="Helical" evidence="6">
    <location>
        <begin position="270"/>
        <end position="291"/>
    </location>
</feature>
<sequence length="753" mass="83791">MNAPVCGHSPSLSQSLAGWLFGLLIALLLLTLALPLLNPAGWLGRAQPLILGPADQPIATLSRHSLLYKSDSRGLYLVVRSQWQLLKPLQEGDKVRVELLNDKGIRIDQLSQAVEKRQKCRQERCTLDLNSALRAPDDALDSRYQLRIGLLLADRPESAEYSQILQTLPERCFNLSYLMISLLLVLLMSAAVLRAMLPRLRRSYRSRIVGSLLLGNLTFVLLHGFVVFKLGEFLFWSGFRPEHYYLAWGSMVLGWSLCALAGFNLYMGLVFTALSGIGLLANFMKIAIYGVPLGGDDLGNLLALLHILLDQHPVLPVLAVLGLLFLCWRFALSRWILRTAAATVAFFALCVFATQTGNKLLGANIRYVDRAVNYHRDIIRAGPGLYLFNLVDEMLQSGNVFRYPLQINERTPELSQPARGQPPRFDLVIVLQYESLWLDWQGKICAPAPTLSLPAGVAQWHKTIHSPTTGGMTVLAEFEMNTGLPAGLLKQGVVPYYYLSAQVPGLAQSAKQSGYQTLFAHPYVEKFWGRAKAIPALGYEERWFDTRFTTLEHKGLYISDDALIDHLIKRSEQDDKPLFAYAVTMQGHGPFDGDRYRAQQIDKACPDQSPAERQLLNTYYTGVVDAMASLERLLKTLDQSGKRYLVVAFGDHQPFLMSAGKGIHGAKPPRDAAYQIPMMAFTRADDPLNLATQFAPVRQLYQMGQATRALLAGDLAPIEDKPLLHPVLGEEKGFDPSPLVPQIRASFRADALP</sequence>
<feature type="transmembrane region" description="Helical" evidence="6">
    <location>
        <begin position="335"/>
        <end position="354"/>
    </location>
</feature>
<evidence type="ECO:0000256" key="4">
    <source>
        <dbReference type="ARBA" id="ARBA00022989"/>
    </source>
</evidence>
<gene>
    <name evidence="8" type="ORF">E4186_13160</name>
</gene>
<name>A0AAE7AHG2_AERME</name>
<feature type="transmembrane region" description="Helical" evidence="6">
    <location>
        <begin position="175"/>
        <end position="197"/>
    </location>
</feature>
<feature type="transmembrane region" description="Helical" evidence="6">
    <location>
        <begin position="209"/>
        <end position="231"/>
    </location>
</feature>
<evidence type="ECO:0000256" key="1">
    <source>
        <dbReference type="ARBA" id="ARBA00004651"/>
    </source>
</evidence>
<dbReference type="CDD" id="cd16015">
    <property type="entry name" value="LTA_synthase"/>
    <property type="match status" value="1"/>
</dbReference>
<evidence type="ECO:0000256" key="6">
    <source>
        <dbReference type="SAM" id="Phobius"/>
    </source>
</evidence>
<dbReference type="GO" id="GO:0005886">
    <property type="term" value="C:plasma membrane"/>
    <property type="evidence" value="ECO:0007669"/>
    <property type="project" value="UniProtKB-SubCell"/>
</dbReference>
<comment type="subcellular location">
    <subcellularLocation>
        <location evidence="1">Cell membrane</location>
        <topology evidence="1">Multi-pass membrane protein</topology>
    </subcellularLocation>
</comment>
<dbReference type="InterPro" id="IPR050448">
    <property type="entry name" value="OpgB/LTA_synthase_biosynth"/>
</dbReference>
<dbReference type="EMBL" id="CP038444">
    <property type="protein sequence ID" value="QJT31027.1"/>
    <property type="molecule type" value="Genomic_DNA"/>
</dbReference>
<feature type="transmembrane region" description="Helical" evidence="6">
    <location>
        <begin position="243"/>
        <end position="263"/>
    </location>
</feature>
<protein>
    <submittedName>
        <fullName evidence="8">LTA synthase family protein</fullName>
    </submittedName>
</protein>
<dbReference type="AlphaFoldDB" id="A0AAE7AHG2"/>
<keyword evidence="4 6" id="KW-1133">Transmembrane helix</keyword>
<dbReference type="RefSeq" id="WP_042648301.1">
    <property type="nucleotide sequence ID" value="NZ_CAWMGL010000024.1"/>
</dbReference>
<dbReference type="Proteomes" id="UP000502006">
    <property type="component" value="Chromosome"/>
</dbReference>
<dbReference type="PANTHER" id="PTHR47371">
    <property type="entry name" value="LIPOTEICHOIC ACID SYNTHASE"/>
    <property type="match status" value="1"/>
</dbReference>
<evidence type="ECO:0000313" key="9">
    <source>
        <dbReference type="Proteomes" id="UP000502006"/>
    </source>
</evidence>
<keyword evidence="3 6" id="KW-0812">Transmembrane</keyword>
<evidence type="ECO:0000256" key="3">
    <source>
        <dbReference type="ARBA" id="ARBA00022692"/>
    </source>
</evidence>
<feature type="domain" description="Sulfatase N-terminal" evidence="7">
    <location>
        <begin position="464"/>
        <end position="681"/>
    </location>
</feature>
<evidence type="ECO:0000256" key="2">
    <source>
        <dbReference type="ARBA" id="ARBA00022475"/>
    </source>
</evidence>
<keyword evidence="5 6" id="KW-0472">Membrane</keyword>
<evidence type="ECO:0000313" key="8">
    <source>
        <dbReference type="EMBL" id="QJT31027.1"/>
    </source>
</evidence>
<evidence type="ECO:0000259" key="7">
    <source>
        <dbReference type="Pfam" id="PF00884"/>
    </source>
</evidence>
<proteinExistence type="predicted"/>
<feature type="transmembrane region" description="Helical" evidence="6">
    <location>
        <begin position="311"/>
        <end position="328"/>
    </location>
</feature>
<dbReference type="PANTHER" id="PTHR47371:SF3">
    <property type="entry name" value="PHOSPHOGLYCEROL TRANSFERASE I"/>
    <property type="match status" value="1"/>
</dbReference>
<reference evidence="8 9" key="1">
    <citation type="submission" date="2019-03" db="EMBL/GenBank/DDBJ databases">
        <title>Novel transposon Tn6433 accelerates the dissemination of tet(E) in Aeromonas from aerobic biofilm under oxytetracycline stress.</title>
        <authorList>
            <person name="Shi Y."/>
            <person name="Tian Z."/>
            <person name="Zhang Y."/>
            <person name="Zhang H."/>
            <person name="Yang M."/>
        </authorList>
    </citation>
    <scope>NUCLEOTIDE SEQUENCE [LARGE SCALE GENOMIC DNA]</scope>
    <source>
        <strain evidence="8 9">T5-8</strain>
    </source>
</reference>
<evidence type="ECO:0000256" key="5">
    <source>
        <dbReference type="ARBA" id="ARBA00023136"/>
    </source>
</evidence>
<keyword evidence="2" id="KW-1003">Cell membrane</keyword>
<dbReference type="InterPro" id="IPR017850">
    <property type="entry name" value="Alkaline_phosphatase_core_sf"/>
</dbReference>
<accession>A0AAE7AHG2</accession>